<name>A0A2D0PC51_ERECI</name>
<evidence type="ECO:0000313" key="5">
    <source>
        <dbReference type="EMBL" id="SNX34983.1"/>
    </source>
</evidence>
<dbReference type="EMBL" id="HAHE01000234">
    <property type="protein sequence ID" value="SNX34983.1"/>
    <property type="molecule type" value="Transcribed_RNA"/>
</dbReference>
<sequence>MKSSTAFILMAIFLLSLEYVKSSTFEDETLLDAGKEQARSCSATGPCVKNEDCCDGYICKCKIAGQNCRCGYTIMG</sequence>
<feature type="signal peptide" evidence="4">
    <location>
        <begin position="1"/>
        <end position="22"/>
    </location>
</feature>
<dbReference type="GO" id="GO:0008200">
    <property type="term" value="F:ion channel inhibitor activity"/>
    <property type="evidence" value="ECO:0007669"/>
    <property type="project" value="InterPro"/>
</dbReference>
<evidence type="ECO:0000256" key="2">
    <source>
        <dbReference type="ARBA" id="ARBA00022525"/>
    </source>
</evidence>
<comment type="subcellular location">
    <subcellularLocation>
        <location evidence="1">Secreted</location>
    </subcellularLocation>
</comment>
<accession>A0A2D0PC51</accession>
<proteinExistence type="predicted"/>
<keyword evidence="2" id="KW-0964">Secreted</keyword>
<keyword evidence="4" id="KW-0732">Signal</keyword>
<evidence type="ECO:0000256" key="4">
    <source>
        <dbReference type="SAM" id="SignalP"/>
    </source>
</evidence>
<reference evidence="5" key="2">
    <citation type="submission" date="2017-10" db="EMBL/GenBank/DDBJ databases">
        <title>Unravelling the molecular evolution of spider venoms.</title>
        <authorList>
            <person name="Pineda S."/>
        </authorList>
    </citation>
    <scope>NUCLEOTIDE SEQUENCE</scope>
</reference>
<feature type="chain" id="PRO_5012971587" evidence="4">
    <location>
        <begin position="23"/>
        <end position="76"/>
    </location>
</feature>
<evidence type="ECO:0000256" key="1">
    <source>
        <dbReference type="ARBA" id="ARBA00004613"/>
    </source>
</evidence>
<dbReference type="AlphaFoldDB" id="A0A2D0PC51"/>
<reference evidence="5" key="1">
    <citation type="submission" date="2017-05" db="EMBL/GenBank/DDBJ databases">
        <authorList>
            <person name="Song R."/>
            <person name="Chenine A.L."/>
            <person name="Ruprecht R.M."/>
        </authorList>
    </citation>
    <scope>NUCLEOTIDE SEQUENCE</scope>
</reference>
<keyword evidence="3" id="KW-1015">Disulfide bond</keyword>
<protein>
    <submittedName>
        <fullName evidence="5">U9-Eretoxin-Ek1a_1</fullName>
    </submittedName>
</protein>
<dbReference type="Pfam" id="PF02819">
    <property type="entry name" value="Toxin_9"/>
    <property type="match status" value="1"/>
</dbReference>
<organism evidence="5">
    <name type="scientific">Eresus cinnaberinus</name>
    <name type="common">Ladybird spider</name>
    <name type="synonym">Eresus kollari</name>
    <dbReference type="NCBI Taxonomy" id="175337"/>
    <lineage>
        <taxon>Eukaryota</taxon>
        <taxon>Metazoa</taxon>
        <taxon>Ecdysozoa</taxon>
        <taxon>Arthropoda</taxon>
        <taxon>Chelicerata</taxon>
        <taxon>Arachnida</taxon>
        <taxon>Araneae</taxon>
        <taxon>Araneomorphae</taxon>
        <taxon>Entelegynae</taxon>
        <taxon>Eresoidea</taxon>
        <taxon>Eresidae</taxon>
        <taxon>Eresus</taxon>
    </lineage>
</organism>
<evidence type="ECO:0000256" key="3">
    <source>
        <dbReference type="ARBA" id="ARBA00023157"/>
    </source>
</evidence>
<dbReference type="GO" id="GO:0005576">
    <property type="term" value="C:extracellular region"/>
    <property type="evidence" value="ECO:0007669"/>
    <property type="project" value="UniProtKB-SubCell"/>
</dbReference>
<dbReference type="InterPro" id="IPR004169">
    <property type="entry name" value="Spidertoxin"/>
</dbReference>